<evidence type="ECO:0000256" key="1">
    <source>
        <dbReference type="ARBA" id="ARBA00009437"/>
    </source>
</evidence>
<dbReference type="OrthoDB" id="5526340at2"/>
<evidence type="ECO:0000259" key="5">
    <source>
        <dbReference type="PROSITE" id="PS50931"/>
    </source>
</evidence>
<dbReference type="PROSITE" id="PS50931">
    <property type="entry name" value="HTH_LYSR"/>
    <property type="match status" value="1"/>
</dbReference>
<dbReference type="Proteomes" id="UP000319980">
    <property type="component" value="Unassembled WGS sequence"/>
</dbReference>
<evidence type="ECO:0000256" key="2">
    <source>
        <dbReference type="ARBA" id="ARBA00023015"/>
    </source>
</evidence>
<dbReference type="InterPro" id="IPR058163">
    <property type="entry name" value="LysR-type_TF_proteobact-type"/>
</dbReference>
<comment type="similarity">
    <text evidence="1">Belongs to the LysR transcriptional regulatory family.</text>
</comment>
<proteinExistence type="inferred from homology"/>
<dbReference type="Gene3D" id="1.10.10.10">
    <property type="entry name" value="Winged helix-like DNA-binding domain superfamily/Winged helix DNA-binding domain"/>
    <property type="match status" value="1"/>
</dbReference>
<protein>
    <submittedName>
        <fullName evidence="6">LysR family transcriptional regulator</fullName>
    </submittedName>
</protein>
<sequence>MADRSLPPLNALRAFEAAARLGSVSRAAAELHVTHGAVSRQVRLLEDDLGVALFVREGRGLRLTEAGGRLRDAAGAAFGQIQATVRTLRRGSEPGTRVIGCPGSLLARWMIPRLDRLQRDLPELKLHLSPHEGEFDPGLPGLDAALLVGAPPWPASWRVHTLAPERIGPVVDPRHPAFERLSRQPMEALLHEELLHTASRPQAWPQWARHHGLDPGQLRLGTGFEHLYYLLEAAVAGLGVAIAPQPLVAADLAAGRLAAPWGFIDTGARWCLCTRAEPDPQIERLAVWLGGQFAEIA</sequence>
<reference evidence="6 7" key="1">
    <citation type="journal article" date="2008" name="Int. J. Syst. Evol. Microbiol.">
        <title>Luteimonas marina sp. nov., isolated from seawater.</title>
        <authorList>
            <person name="Baik K.S."/>
            <person name="Park S.C."/>
            <person name="Kim M.S."/>
            <person name="Kim E.M."/>
            <person name="Park C."/>
            <person name="Chun J."/>
            <person name="Seong C.N."/>
        </authorList>
    </citation>
    <scope>NUCLEOTIDE SEQUENCE [LARGE SCALE GENOMIC DNA]</scope>
    <source>
        <strain evidence="6 7">FR1330</strain>
    </source>
</reference>
<dbReference type="SUPFAM" id="SSF46785">
    <property type="entry name" value="Winged helix' DNA-binding domain"/>
    <property type="match status" value="1"/>
</dbReference>
<dbReference type="InterPro" id="IPR036390">
    <property type="entry name" value="WH_DNA-bd_sf"/>
</dbReference>
<accession>A0A5C5UA00</accession>
<dbReference type="GO" id="GO:0006351">
    <property type="term" value="P:DNA-templated transcription"/>
    <property type="evidence" value="ECO:0007669"/>
    <property type="project" value="TreeGrafter"/>
</dbReference>
<keyword evidence="4" id="KW-0804">Transcription</keyword>
<dbReference type="FunFam" id="1.10.10.10:FF:000038">
    <property type="entry name" value="Glycine cleavage system transcriptional activator"/>
    <property type="match status" value="1"/>
</dbReference>
<dbReference type="Gene3D" id="3.40.190.10">
    <property type="entry name" value="Periplasmic binding protein-like II"/>
    <property type="match status" value="2"/>
</dbReference>
<dbReference type="RefSeq" id="WP_146384245.1">
    <property type="nucleotide sequence ID" value="NZ_VOHK01000001.1"/>
</dbReference>
<evidence type="ECO:0000256" key="3">
    <source>
        <dbReference type="ARBA" id="ARBA00023125"/>
    </source>
</evidence>
<gene>
    <name evidence="6" type="ORF">FQY83_00885</name>
</gene>
<dbReference type="GO" id="GO:0003700">
    <property type="term" value="F:DNA-binding transcription factor activity"/>
    <property type="evidence" value="ECO:0007669"/>
    <property type="project" value="InterPro"/>
</dbReference>
<dbReference type="FunFam" id="3.40.190.10:FF:000017">
    <property type="entry name" value="Glycine cleavage system transcriptional activator"/>
    <property type="match status" value="1"/>
</dbReference>
<keyword evidence="7" id="KW-1185">Reference proteome</keyword>
<evidence type="ECO:0000313" key="7">
    <source>
        <dbReference type="Proteomes" id="UP000319980"/>
    </source>
</evidence>
<keyword evidence="2" id="KW-0805">Transcription regulation</keyword>
<dbReference type="AlphaFoldDB" id="A0A5C5UA00"/>
<dbReference type="SUPFAM" id="SSF53850">
    <property type="entry name" value="Periplasmic binding protein-like II"/>
    <property type="match status" value="1"/>
</dbReference>
<comment type="caution">
    <text evidence="6">The sequence shown here is derived from an EMBL/GenBank/DDBJ whole genome shotgun (WGS) entry which is preliminary data.</text>
</comment>
<evidence type="ECO:0000313" key="6">
    <source>
        <dbReference type="EMBL" id="TWT23241.1"/>
    </source>
</evidence>
<dbReference type="PANTHER" id="PTHR30537:SF74">
    <property type="entry name" value="HTH-TYPE TRANSCRIPTIONAL REGULATOR TRPI"/>
    <property type="match status" value="1"/>
</dbReference>
<organism evidence="6 7">
    <name type="scientific">Luteimonas marina</name>
    <dbReference type="NCBI Taxonomy" id="488485"/>
    <lineage>
        <taxon>Bacteria</taxon>
        <taxon>Pseudomonadati</taxon>
        <taxon>Pseudomonadota</taxon>
        <taxon>Gammaproteobacteria</taxon>
        <taxon>Lysobacterales</taxon>
        <taxon>Lysobacteraceae</taxon>
        <taxon>Luteimonas</taxon>
    </lineage>
</organism>
<dbReference type="Pfam" id="PF00126">
    <property type="entry name" value="HTH_1"/>
    <property type="match status" value="1"/>
</dbReference>
<name>A0A5C5UA00_9GAMM</name>
<dbReference type="Pfam" id="PF03466">
    <property type="entry name" value="LysR_substrate"/>
    <property type="match status" value="1"/>
</dbReference>
<dbReference type="InterPro" id="IPR036388">
    <property type="entry name" value="WH-like_DNA-bd_sf"/>
</dbReference>
<dbReference type="InterPro" id="IPR005119">
    <property type="entry name" value="LysR_subst-bd"/>
</dbReference>
<dbReference type="GO" id="GO:0043565">
    <property type="term" value="F:sequence-specific DNA binding"/>
    <property type="evidence" value="ECO:0007669"/>
    <property type="project" value="TreeGrafter"/>
</dbReference>
<keyword evidence="3" id="KW-0238">DNA-binding</keyword>
<dbReference type="EMBL" id="VOHK01000001">
    <property type="protein sequence ID" value="TWT23241.1"/>
    <property type="molecule type" value="Genomic_DNA"/>
</dbReference>
<dbReference type="PRINTS" id="PR00039">
    <property type="entry name" value="HTHLYSR"/>
</dbReference>
<feature type="domain" description="HTH lysR-type" evidence="5">
    <location>
        <begin position="7"/>
        <end position="64"/>
    </location>
</feature>
<dbReference type="InterPro" id="IPR000847">
    <property type="entry name" value="LysR_HTH_N"/>
</dbReference>
<evidence type="ECO:0000256" key="4">
    <source>
        <dbReference type="ARBA" id="ARBA00023163"/>
    </source>
</evidence>
<dbReference type="PANTHER" id="PTHR30537">
    <property type="entry name" value="HTH-TYPE TRANSCRIPTIONAL REGULATOR"/>
    <property type="match status" value="1"/>
</dbReference>